<evidence type="ECO:0000313" key="7">
    <source>
        <dbReference type="Proteomes" id="UP000253501"/>
    </source>
</evidence>
<dbReference type="AlphaFoldDB" id="A0A367PK47"/>
<dbReference type="InterPro" id="IPR001647">
    <property type="entry name" value="HTH_TetR"/>
</dbReference>
<dbReference type="EMBL" id="QDHA01000036">
    <property type="protein sequence ID" value="RCJ07607.1"/>
    <property type="molecule type" value="Genomic_DNA"/>
</dbReference>
<evidence type="ECO:0000256" key="1">
    <source>
        <dbReference type="ARBA" id="ARBA00023015"/>
    </source>
</evidence>
<name>A0A367PK47_CUPNE</name>
<gene>
    <name evidence="6" type="ORF">DDK22_15450</name>
</gene>
<dbReference type="Proteomes" id="UP000253501">
    <property type="component" value="Unassembled WGS sequence"/>
</dbReference>
<organism evidence="6 7">
    <name type="scientific">Cupriavidus necator</name>
    <name type="common">Alcaligenes eutrophus</name>
    <name type="synonym">Ralstonia eutropha</name>
    <dbReference type="NCBI Taxonomy" id="106590"/>
    <lineage>
        <taxon>Bacteria</taxon>
        <taxon>Pseudomonadati</taxon>
        <taxon>Pseudomonadota</taxon>
        <taxon>Betaproteobacteria</taxon>
        <taxon>Burkholderiales</taxon>
        <taxon>Burkholderiaceae</taxon>
        <taxon>Cupriavidus</taxon>
    </lineage>
</organism>
<feature type="domain" description="HTH tetR-type" evidence="5">
    <location>
        <begin position="42"/>
        <end position="102"/>
    </location>
</feature>
<dbReference type="PROSITE" id="PS50977">
    <property type="entry name" value="HTH_TETR_2"/>
    <property type="match status" value="1"/>
</dbReference>
<dbReference type="Gene3D" id="1.10.357.10">
    <property type="entry name" value="Tetracycline Repressor, domain 2"/>
    <property type="match status" value="1"/>
</dbReference>
<evidence type="ECO:0000256" key="4">
    <source>
        <dbReference type="PROSITE-ProRule" id="PRU00335"/>
    </source>
</evidence>
<keyword evidence="2 4" id="KW-0238">DNA-binding</keyword>
<dbReference type="Pfam" id="PF16925">
    <property type="entry name" value="TetR_C_13"/>
    <property type="match status" value="1"/>
</dbReference>
<dbReference type="SUPFAM" id="SSF48498">
    <property type="entry name" value="Tetracyclin repressor-like, C-terminal domain"/>
    <property type="match status" value="1"/>
</dbReference>
<dbReference type="Pfam" id="PF00440">
    <property type="entry name" value="TetR_N"/>
    <property type="match status" value="1"/>
</dbReference>
<dbReference type="InterPro" id="IPR011075">
    <property type="entry name" value="TetR_C"/>
</dbReference>
<feature type="DNA-binding region" description="H-T-H motif" evidence="4">
    <location>
        <begin position="65"/>
        <end position="84"/>
    </location>
</feature>
<evidence type="ECO:0000313" key="6">
    <source>
        <dbReference type="EMBL" id="RCJ07607.1"/>
    </source>
</evidence>
<dbReference type="PANTHER" id="PTHR47506:SF6">
    <property type="entry name" value="HTH-TYPE TRANSCRIPTIONAL REPRESSOR NEMR"/>
    <property type="match status" value="1"/>
</dbReference>
<evidence type="ECO:0000259" key="5">
    <source>
        <dbReference type="PROSITE" id="PS50977"/>
    </source>
</evidence>
<dbReference type="GO" id="GO:0003677">
    <property type="term" value="F:DNA binding"/>
    <property type="evidence" value="ECO:0007669"/>
    <property type="project" value="UniProtKB-UniRule"/>
</dbReference>
<proteinExistence type="predicted"/>
<dbReference type="PANTHER" id="PTHR47506">
    <property type="entry name" value="TRANSCRIPTIONAL REGULATORY PROTEIN"/>
    <property type="match status" value="1"/>
</dbReference>
<keyword evidence="1" id="KW-0805">Transcription regulation</keyword>
<dbReference type="InterPro" id="IPR036271">
    <property type="entry name" value="Tet_transcr_reg_TetR-rel_C_sf"/>
</dbReference>
<evidence type="ECO:0000256" key="3">
    <source>
        <dbReference type="ARBA" id="ARBA00023163"/>
    </source>
</evidence>
<sequence>MPIHMTLWPRGHKCASRGKYHASGFVDKPTGRAILQTMQKGQLTRNAIVEQALDTAAKVGFEQLSLATLAADTNMSKSGLYAHFKSKEVLQQAVLDLAVERFGEIVIRPAMRQPRGMPRLQGLFEGYLEWLGGTVTQGRCLFTALGQEYRDRPGSIRDLVVQSLKDWHSTVARVVGDAIDEGHFGPDTDPRQFAFELAGIGMAFQQSFKLLGREDAETMARRAFAALVARAAEGARRH</sequence>
<accession>A0A367PK47</accession>
<protein>
    <submittedName>
        <fullName evidence="6">TetR/AcrR family transcriptional regulator</fullName>
    </submittedName>
</protein>
<reference evidence="6 7" key="1">
    <citation type="submission" date="2018-04" db="EMBL/GenBank/DDBJ databases">
        <title>Cupriavidus necator CR12 genome sequencing and assembly.</title>
        <authorList>
            <person name="Ben Fekih I."/>
            <person name="Mazhar H.S."/>
            <person name="Bello S.K."/>
            <person name="Rensing C."/>
        </authorList>
    </citation>
    <scope>NUCLEOTIDE SEQUENCE [LARGE SCALE GENOMIC DNA]</scope>
    <source>
        <strain evidence="6 7">CR12</strain>
    </source>
</reference>
<dbReference type="InterPro" id="IPR009057">
    <property type="entry name" value="Homeodomain-like_sf"/>
</dbReference>
<keyword evidence="3" id="KW-0804">Transcription</keyword>
<evidence type="ECO:0000256" key="2">
    <source>
        <dbReference type="ARBA" id="ARBA00023125"/>
    </source>
</evidence>
<dbReference type="SUPFAM" id="SSF46689">
    <property type="entry name" value="Homeodomain-like"/>
    <property type="match status" value="1"/>
</dbReference>
<dbReference type="Gene3D" id="1.10.10.60">
    <property type="entry name" value="Homeodomain-like"/>
    <property type="match status" value="1"/>
</dbReference>
<comment type="caution">
    <text evidence="6">The sequence shown here is derived from an EMBL/GenBank/DDBJ whole genome shotgun (WGS) entry which is preliminary data.</text>
</comment>